<dbReference type="Gramene" id="GBG61178">
    <property type="protein sequence ID" value="GBG61178"/>
    <property type="gene ID" value="CBR_g19254"/>
</dbReference>
<feature type="compositionally biased region" description="Basic and acidic residues" evidence="1">
    <location>
        <begin position="208"/>
        <end position="242"/>
    </location>
</feature>
<evidence type="ECO:0000313" key="2">
    <source>
        <dbReference type="EMBL" id="GBG61178.1"/>
    </source>
</evidence>
<proteinExistence type="predicted"/>
<evidence type="ECO:0000256" key="1">
    <source>
        <dbReference type="SAM" id="MobiDB-lite"/>
    </source>
</evidence>
<sequence length="260" mass="30323">MGEFPRDDVEDDLRFDGTNLEDFVESLHLAVERGVWSEEERRKQLITRSDKGEKEEVRGIVEGSRTWKRITAELWITYTQARQDQIKKERLQKKGLWIGREVTELQEKEEENEEEDNVPLKKLKNNARISPKSSNKESERAEGDEQEEEAAEDRRRSMGASMVPRKKKLGKKRAIENGRKEVQERVSEEGEGVEEAEEGKKVLGGGKAPKDKRTKEKRPIGEKEETSEIGKKEDEKDGQVEKLMRDMEEMRKEVRELKKE</sequence>
<accession>A0A388JTP7</accession>
<name>A0A388JTP7_CHABU</name>
<feature type="compositionally biased region" description="Basic and acidic residues" evidence="1">
    <location>
        <begin position="134"/>
        <end position="143"/>
    </location>
</feature>
<evidence type="ECO:0000313" key="3">
    <source>
        <dbReference type="Proteomes" id="UP000265515"/>
    </source>
</evidence>
<reference evidence="2 3" key="1">
    <citation type="journal article" date="2018" name="Cell">
        <title>The Chara Genome: Secondary Complexity and Implications for Plant Terrestrialization.</title>
        <authorList>
            <person name="Nishiyama T."/>
            <person name="Sakayama H."/>
            <person name="Vries J.D."/>
            <person name="Buschmann H."/>
            <person name="Saint-Marcoux D."/>
            <person name="Ullrich K.K."/>
            <person name="Haas F.B."/>
            <person name="Vanderstraeten L."/>
            <person name="Becker D."/>
            <person name="Lang D."/>
            <person name="Vosolsobe S."/>
            <person name="Rombauts S."/>
            <person name="Wilhelmsson P.K.I."/>
            <person name="Janitza P."/>
            <person name="Kern R."/>
            <person name="Heyl A."/>
            <person name="Rumpler F."/>
            <person name="Villalobos L.I.A.C."/>
            <person name="Clay J.M."/>
            <person name="Skokan R."/>
            <person name="Toyoda A."/>
            <person name="Suzuki Y."/>
            <person name="Kagoshima H."/>
            <person name="Schijlen E."/>
            <person name="Tajeshwar N."/>
            <person name="Catarino B."/>
            <person name="Hetherington A.J."/>
            <person name="Saltykova A."/>
            <person name="Bonnot C."/>
            <person name="Breuninger H."/>
            <person name="Symeonidi A."/>
            <person name="Radhakrishnan G.V."/>
            <person name="Van Nieuwerburgh F."/>
            <person name="Deforce D."/>
            <person name="Chang C."/>
            <person name="Karol K.G."/>
            <person name="Hedrich R."/>
            <person name="Ulvskov P."/>
            <person name="Glockner G."/>
            <person name="Delwiche C.F."/>
            <person name="Petrasek J."/>
            <person name="Van de Peer Y."/>
            <person name="Friml J."/>
            <person name="Beilby M."/>
            <person name="Dolan L."/>
            <person name="Kohara Y."/>
            <person name="Sugano S."/>
            <person name="Fujiyama A."/>
            <person name="Delaux P.-M."/>
            <person name="Quint M."/>
            <person name="TheiBen G."/>
            <person name="Hagemann M."/>
            <person name="Harholt J."/>
            <person name="Dunand C."/>
            <person name="Zachgo S."/>
            <person name="Langdale J."/>
            <person name="Maumus F."/>
            <person name="Straeten D.V.D."/>
            <person name="Gould S.B."/>
            <person name="Rensing S.A."/>
        </authorList>
    </citation>
    <scope>NUCLEOTIDE SEQUENCE [LARGE SCALE GENOMIC DNA]</scope>
    <source>
        <strain evidence="2 3">S276</strain>
    </source>
</reference>
<dbReference type="EMBL" id="BFEA01000017">
    <property type="protein sequence ID" value="GBG61178.1"/>
    <property type="molecule type" value="Genomic_DNA"/>
</dbReference>
<gene>
    <name evidence="2" type="ORF">CBR_g19254</name>
</gene>
<feature type="region of interest" description="Disordered" evidence="1">
    <location>
        <begin position="102"/>
        <end position="242"/>
    </location>
</feature>
<protein>
    <submittedName>
        <fullName evidence="2">Uncharacterized protein</fullName>
    </submittedName>
</protein>
<comment type="caution">
    <text evidence="2">The sequence shown here is derived from an EMBL/GenBank/DDBJ whole genome shotgun (WGS) entry which is preliminary data.</text>
</comment>
<organism evidence="2 3">
    <name type="scientific">Chara braunii</name>
    <name type="common">Braun's stonewort</name>
    <dbReference type="NCBI Taxonomy" id="69332"/>
    <lineage>
        <taxon>Eukaryota</taxon>
        <taxon>Viridiplantae</taxon>
        <taxon>Streptophyta</taxon>
        <taxon>Charophyceae</taxon>
        <taxon>Charales</taxon>
        <taxon>Characeae</taxon>
        <taxon>Chara</taxon>
    </lineage>
</organism>
<feature type="compositionally biased region" description="Basic and acidic residues" evidence="1">
    <location>
        <begin position="173"/>
        <end position="188"/>
    </location>
</feature>
<keyword evidence="3" id="KW-1185">Reference proteome</keyword>
<feature type="compositionally biased region" description="Acidic residues" evidence="1">
    <location>
        <begin position="107"/>
        <end position="117"/>
    </location>
</feature>
<dbReference type="Proteomes" id="UP000265515">
    <property type="component" value="Unassembled WGS sequence"/>
</dbReference>
<dbReference type="AlphaFoldDB" id="A0A388JTP7"/>